<dbReference type="GO" id="GO:1902929">
    <property type="term" value="C:plasma membrane of growing cell tip"/>
    <property type="evidence" value="ECO:0007669"/>
    <property type="project" value="TreeGrafter"/>
</dbReference>
<keyword evidence="1" id="KW-0472">Membrane</keyword>
<evidence type="ECO:0000313" key="3">
    <source>
        <dbReference type="EMBL" id="GGF93346.1"/>
    </source>
</evidence>
<dbReference type="PANTHER" id="PTHR31778:SF2">
    <property type="entry name" value="BUD SITE SELECTION PROTEIN RAX2"/>
    <property type="match status" value="1"/>
</dbReference>
<name>A0A8J2Z3K5_9GAMM</name>
<protein>
    <recommendedName>
        <fullName evidence="2">Rax2-like C-terminal domain-containing protein</fullName>
    </recommendedName>
</protein>
<dbReference type="InterPro" id="IPR011043">
    <property type="entry name" value="Gal_Oxase/kelch_b-propeller"/>
</dbReference>
<dbReference type="OrthoDB" id="8481600at2"/>
<proteinExistence type="predicted"/>
<dbReference type="EMBL" id="BMJS01000006">
    <property type="protein sequence ID" value="GGF93346.1"/>
    <property type="molecule type" value="Genomic_DNA"/>
</dbReference>
<dbReference type="InterPro" id="IPR024982">
    <property type="entry name" value="Rax2-like_C"/>
</dbReference>
<organism evidence="3 4">
    <name type="scientific">Cysteiniphilum litorale</name>
    <dbReference type="NCBI Taxonomy" id="2056700"/>
    <lineage>
        <taxon>Bacteria</taxon>
        <taxon>Pseudomonadati</taxon>
        <taxon>Pseudomonadota</taxon>
        <taxon>Gammaproteobacteria</taxon>
        <taxon>Thiotrichales</taxon>
        <taxon>Fastidiosibacteraceae</taxon>
        <taxon>Cysteiniphilum</taxon>
    </lineage>
</organism>
<dbReference type="Proteomes" id="UP000636949">
    <property type="component" value="Unassembled WGS sequence"/>
</dbReference>
<dbReference type="Pfam" id="PF12768">
    <property type="entry name" value="Rax2"/>
    <property type="match status" value="1"/>
</dbReference>
<reference evidence="3" key="1">
    <citation type="journal article" date="2014" name="Int. J. Syst. Evol. Microbiol.">
        <title>Complete genome sequence of Corynebacterium casei LMG S-19264T (=DSM 44701T), isolated from a smear-ripened cheese.</title>
        <authorList>
            <consortium name="US DOE Joint Genome Institute (JGI-PGF)"/>
            <person name="Walter F."/>
            <person name="Albersmeier A."/>
            <person name="Kalinowski J."/>
            <person name="Ruckert C."/>
        </authorList>
    </citation>
    <scope>NUCLEOTIDE SEQUENCE</scope>
    <source>
        <strain evidence="3">CGMCC 1.15758</strain>
    </source>
</reference>
<comment type="caution">
    <text evidence="3">The sequence shown here is derived from an EMBL/GenBank/DDBJ whole genome shotgun (WGS) entry which is preliminary data.</text>
</comment>
<gene>
    <name evidence="3" type="ORF">GCM10010995_08090</name>
</gene>
<reference evidence="3" key="2">
    <citation type="submission" date="2020-09" db="EMBL/GenBank/DDBJ databases">
        <authorList>
            <person name="Sun Q."/>
            <person name="Zhou Y."/>
        </authorList>
    </citation>
    <scope>NUCLEOTIDE SEQUENCE</scope>
    <source>
        <strain evidence="3">CGMCC 1.15758</strain>
    </source>
</reference>
<dbReference type="SUPFAM" id="SSF50965">
    <property type="entry name" value="Galactose oxidase, central domain"/>
    <property type="match status" value="1"/>
</dbReference>
<feature type="domain" description="Rax2-like C-terminal" evidence="2">
    <location>
        <begin position="948"/>
        <end position="1008"/>
    </location>
</feature>
<feature type="transmembrane region" description="Helical" evidence="1">
    <location>
        <begin position="20"/>
        <end position="43"/>
    </location>
</feature>
<dbReference type="AlphaFoldDB" id="A0A8J2Z3K5"/>
<evidence type="ECO:0000256" key="1">
    <source>
        <dbReference type="SAM" id="Phobius"/>
    </source>
</evidence>
<dbReference type="PANTHER" id="PTHR31778">
    <property type="entry name" value="BUD SITE SELECTION PROTEIN RAX2"/>
    <property type="match status" value="1"/>
</dbReference>
<keyword evidence="4" id="KW-1185">Reference proteome</keyword>
<evidence type="ECO:0000259" key="2">
    <source>
        <dbReference type="Pfam" id="PF12768"/>
    </source>
</evidence>
<evidence type="ECO:0000313" key="4">
    <source>
        <dbReference type="Proteomes" id="UP000636949"/>
    </source>
</evidence>
<keyword evidence="1" id="KW-0812">Transmembrane</keyword>
<accession>A0A8J2Z3K5</accession>
<dbReference type="RefSeq" id="WP_117001852.1">
    <property type="nucleotide sequence ID" value="NZ_BMJS01000006.1"/>
</dbReference>
<sequence>MTKSNDIITRNDKQNTKFKYKLLTLGILATIGMLSLTGCGGGGSGSNSSNPNPPSPKVGVTIDNSLPETALVRNDALLDLTVHNDDTKSNTYYSQTQTQFALANASQTLHIQHINLPESSSMQYKIANAHQQNSCCNTTDGSNCNVTVSDGHACELSINVSSAKPQLLNDKIDIVTDKQTYSIPVKINYLANDSKYQFPQLAINGQVTIVPGSTVSLSVKNTDQHQAINDLQVHLPSWLVKLAKNMQLTRVNNLAPGESQTFSFALDANQATIDALKANLQALNANQTTHQISITAANIKAIYPQISASIDPVNLSDQIDFNKPAEQQIKLMNGANQPIKISTIQSTLPNGVTINTKGSTCQQGSEIKANSQCELAIDAGADAIGQGKIVFTFGLNAYTFSKATAINIGKVAIKPHSTMINIPTTGSEQTKMTVINTGAFAWQPSTQASDYLITADPVAKISPKGLSIVSSKDADNCLSGNLVSPGKSCSIVFNADSTLKNAIYNFTIKAANNLDKESTTTLTTTGVHAYIDTSYNMYQGVKRVVLANDSNKDVNFTTQTLKLFSIYNGKNANTDKGPWCTSITCPNSCVSDAKDQNTYELNAGKSCYLYLHSNAEAPMIKVGNSDSETLSITTKTDKFAFSLQSKPVLYVGGAFTATDQGRQAINNIAMWDGQSWQPLAQGVDNSVNTVKVAADGNVYVGGKFDYFNAGKVPANLIGQWDGHQWQTLDGGLKGANAKDAQVFAMDFTPNGSLFVGGSFNDSNNTKLNNIAQWQSNKWIPLANGLNGPVYTISSLGKLNIADHPQDDDILIGGKFVLSSGDHVAQNIATWAQGKFIDFGGDVKVTGGSVKAIISSNKDNQLHAIIGGEFTGINNTADTNHIFSLSSAGIQSMTKDAANLGNVYALAGDHHQDVYVGGDFLNLGGEQLNHIAVIQDEAWHQLGSGVDGQVDVIAPEYFNNTASLYVGGKFKHAGESSAQGIALWDGESDMWQSVGGSLNGNVNALAYGNIMQIKPIAAG</sequence>
<keyword evidence="1" id="KW-1133">Transmembrane helix</keyword>